<dbReference type="Proteomes" id="UP000694727">
    <property type="component" value="Unplaced"/>
</dbReference>
<organism evidence="3 4">
    <name type="scientific">Sus scrofa</name>
    <name type="common">Pig</name>
    <dbReference type="NCBI Taxonomy" id="9823"/>
    <lineage>
        <taxon>Eukaryota</taxon>
        <taxon>Metazoa</taxon>
        <taxon>Chordata</taxon>
        <taxon>Craniata</taxon>
        <taxon>Vertebrata</taxon>
        <taxon>Euteleostomi</taxon>
        <taxon>Mammalia</taxon>
        <taxon>Eutheria</taxon>
        <taxon>Laurasiatheria</taxon>
        <taxon>Artiodactyla</taxon>
        <taxon>Suina</taxon>
        <taxon>Suidae</taxon>
        <taxon>Sus</taxon>
    </lineage>
</organism>
<dbReference type="Ensembl" id="ENSSSCT00030099034.1">
    <property type="protein sequence ID" value="ENSSSCP00030045569.1"/>
    <property type="gene ID" value="ENSSSCG00030070803.1"/>
</dbReference>
<evidence type="ECO:0000313" key="3">
    <source>
        <dbReference type="Ensembl" id="ENSSSCP00025014749.1"/>
    </source>
</evidence>
<feature type="region of interest" description="Disordered" evidence="1">
    <location>
        <begin position="16"/>
        <end position="93"/>
    </location>
</feature>
<feature type="compositionally biased region" description="Gly residues" evidence="1">
    <location>
        <begin position="81"/>
        <end position="93"/>
    </location>
</feature>
<feature type="chain" id="PRO_5044683939" evidence="2">
    <location>
        <begin position="19"/>
        <end position="93"/>
    </location>
</feature>
<evidence type="ECO:0000256" key="1">
    <source>
        <dbReference type="SAM" id="MobiDB-lite"/>
    </source>
</evidence>
<feature type="signal peptide" evidence="2">
    <location>
        <begin position="1"/>
        <end position="18"/>
    </location>
</feature>
<reference evidence="3" key="1">
    <citation type="submission" date="2025-05" db="UniProtKB">
        <authorList>
            <consortium name="Ensembl"/>
        </authorList>
    </citation>
    <scope>IDENTIFICATION</scope>
</reference>
<protein>
    <submittedName>
        <fullName evidence="3">Uncharacterized protein</fullName>
    </submittedName>
</protein>
<evidence type="ECO:0000313" key="4">
    <source>
        <dbReference type="Proteomes" id="UP000694727"/>
    </source>
</evidence>
<dbReference type="Proteomes" id="UP000694722">
    <property type="component" value="Unplaced"/>
</dbReference>
<sequence>MAAFVLLGLSACGGAGRGGLDPVLPDPPASSSLNNPFMPQTSRLQPKRDPSPVSGEFGGPEGAGSRPGFPTRRAASTLGGLLQGSGRGKGSLG</sequence>
<proteinExistence type="predicted"/>
<accession>A0A8D0RD44</accession>
<keyword evidence="2" id="KW-0732">Signal</keyword>
<dbReference type="Proteomes" id="UP000694570">
    <property type="component" value="Unplaced"/>
</dbReference>
<evidence type="ECO:0000256" key="2">
    <source>
        <dbReference type="SAM" id="SignalP"/>
    </source>
</evidence>
<dbReference type="Ensembl" id="ENSSSCT00040027823.1">
    <property type="protein sequence ID" value="ENSSSCP00040011731.1"/>
    <property type="gene ID" value="ENSSSCG00040020660.1"/>
</dbReference>
<dbReference type="AlphaFoldDB" id="A0A8D0RD44"/>
<feature type="compositionally biased region" description="Polar residues" evidence="1">
    <location>
        <begin position="29"/>
        <end position="44"/>
    </location>
</feature>
<dbReference type="Ensembl" id="ENSSSCT00025035353.1">
    <property type="protein sequence ID" value="ENSSSCP00025014749.1"/>
    <property type="gene ID" value="ENSSSCG00025026161.1"/>
</dbReference>
<name>A0A8D0RD44_PIG</name>